<reference evidence="1 2" key="1">
    <citation type="journal article" date="2013" name="Sci. Rep.">
        <title>Extraordinary expansion of a Sorangium cellulosum genome from an alkaline milieu.</title>
        <authorList>
            <person name="Han K."/>
            <person name="Li Z.F."/>
            <person name="Peng R."/>
            <person name="Zhu L.P."/>
            <person name="Zhou T."/>
            <person name="Wang L.G."/>
            <person name="Li S.G."/>
            <person name="Zhang X.B."/>
            <person name="Hu W."/>
            <person name="Wu Z.H."/>
            <person name="Qin N."/>
            <person name="Li Y.Z."/>
        </authorList>
    </citation>
    <scope>NUCLEOTIDE SEQUENCE [LARGE SCALE GENOMIC DNA]</scope>
    <source>
        <strain evidence="1 2">So0157-2</strain>
    </source>
</reference>
<dbReference type="STRING" id="1254432.SCE1572_06795"/>
<proteinExistence type="predicted"/>
<dbReference type="HOGENOM" id="CLU_2901873_0_0_7"/>
<gene>
    <name evidence="1" type="ORF">SCE1572_06795</name>
</gene>
<protein>
    <submittedName>
        <fullName evidence="1">Uncharacterized protein</fullName>
    </submittedName>
</protein>
<organism evidence="1 2">
    <name type="scientific">Sorangium cellulosum So0157-2</name>
    <dbReference type="NCBI Taxonomy" id="1254432"/>
    <lineage>
        <taxon>Bacteria</taxon>
        <taxon>Pseudomonadati</taxon>
        <taxon>Myxococcota</taxon>
        <taxon>Polyangia</taxon>
        <taxon>Polyangiales</taxon>
        <taxon>Polyangiaceae</taxon>
        <taxon>Sorangium</taxon>
    </lineage>
</organism>
<dbReference type="KEGG" id="scu:SCE1572_06795"/>
<name>S4XP77_SORCE</name>
<sequence length="62" mass="6814">MRYAASPSAFWRRTVLFQYGGPRLGERPGTSVGSPSAERMRTMLLGSVTMAALAHPAVNYQR</sequence>
<evidence type="ECO:0000313" key="2">
    <source>
        <dbReference type="Proteomes" id="UP000014803"/>
    </source>
</evidence>
<evidence type="ECO:0000313" key="1">
    <source>
        <dbReference type="EMBL" id="AGP34231.1"/>
    </source>
</evidence>
<dbReference type="EMBL" id="CP003969">
    <property type="protein sequence ID" value="AGP34231.1"/>
    <property type="molecule type" value="Genomic_DNA"/>
</dbReference>
<dbReference type="AlphaFoldDB" id="S4XP77"/>
<dbReference type="Proteomes" id="UP000014803">
    <property type="component" value="Chromosome"/>
</dbReference>
<accession>S4XP77</accession>